<dbReference type="InterPro" id="IPR043129">
    <property type="entry name" value="ATPase_NBD"/>
</dbReference>
<dbReference type="PANTHER" id="PTHR40278:SF1">
    <property type="entry name" value="DNA UTILIZATION PROTEIN HOFN"/>
    <property type="match status" value="1"/>
</dbReference>
<dbReference type="Pfam" id="PF05137">
    <property type="entry name" value="PilN"/>
    <property type="match status" value="1"/>
</dbReference>
<accession>A0A369CBA9</accession>
<evidence type="ECO:0000256" key="1">
    <source>
        <dbReference type="SAM" id="Phobius"/>
    </source>
</evidence>
<dbReference type="PANTHER" id="PTHR40278">
    <property type="entry name" value="DNA UTILIZATION PROTEIN HOFN"/>
    <property type="match status" value="1"/>
</dbReference>
<dbReference type="RefSeq" id="WP_114280133.1">
    <property type="nucleotide sequence ID" value="NZ_QPJY01000006.1"/>
</dbReference>
<reference evidence="2 3" key="1">
    <citation type="submission" date="2018-07" db="EMBL/GenBank/DDBJ databases">
        <title>Genomic Encyclopedia of Type Strains, Phase IV (KMG-IV): sequencing the most valuable type-strain genomes for metagenomic binning, comparative biology and taxonomic classification.</title>
        <authorList>
            <person name="Goeker M."/>
        </authorList>
    </citation>
    <scope>NUCLEOTIDE SEQUENCE [LARGE SCALE GENOMIC DNA]</scope>
    <source>
        <strain evidence="2 3">DSM 26407</strain>
    </source>
</reference>
<comment type="caution">
    <text evidence="2">The sequence shown here is derived from an EMBL/GenBank/DDBJ whole genome shotgun (WGS) entry which is preliminary data.</text>
</comment>
<name>A0A369CBA9_9GAMM</name>
<evidence type="ECO:0000313" key="3">
    <source>
        <dbReference type="Proteomes" id="UP000252707"/>
    </source>
</evidence>
<dbReference type="SUPFAM" id="SSF53067">
    <property type="entry name" value="Actin-like ATPase domain"/>
    <property type="match status" value="1"/>
</dbReference>
<feature type="transmembrane region" description="Helical" evidence="1">
    <location>
        <begin position="221"/>
        <end position="240"/>
    </location>
</feature>
<dbReference type="Proteomes" id="UP000252707">
    <property type="component" value="Unassembled WGS sequence"/>
</dbReference>
<gene>
    <name evidence="2" type="ORF">DFQ59_106162</name>
</gene>
<sequence>MAASATRQGVISGFLHWWLAELRSLLPSLSRGQAVAAGHRVILDMETGHLRATECRGMRDSELGRFVLAPERREVPADLQLLLRRLRRERIEVVVRLPRAQVLVKTVALPAEAEENLREVLGFEMDRQTPFPADQVYYDYRNEGIDKQDGRLRVTLVVVPRSHLDRARERVEEWGLSLTAVTFDESGSGGAAHPCAPPAFNLWRPGRQERRSTGWGRLNRILGILALLLAVSVAALPLAVQKLRIAEVERRIEAVAADARSAQSLRDDIDRRVSETGSLLRQRRQTAIVIEVLRELTALIPDDTWLERFELKDGQVSIQGISADASALIGLLEGSALFENATFRSPVIRDPRSGRYRFQVVVSVSATAGGPP</sequence>
<dbReference type="Gene3D" id="3.30.420.380">
    <property type="match status" value="1"/>
</dbReference>
<keyword evidence="1" id="KW-1133">Transmembrane helix</keyword>
<organism evidence="2 3">
    <name type="scientific">Thioalbus denitrificans</name>
    <dbReference type="NCBI Taxonomy" id="547122"/>
    <lineage>
        <taxon>Bacteria</taxon>
        <taxon>Pseudomonadati</taxon>
        <taxon>Pseudomonadota</taxon>
        <taxon>Gammaproteobacteria</taxon>
        <taxon>Chromatiales</taxon>
        <taxon>Ectothiorhodospiraceae</taxon>
        <taxon>Thioalbus</taxon>
    </lineage>
</organism>
<proteinExistence type="predicted"/>
<dbReference type="InterPro" id="IPR052534">
    <property type="entry name" value="Extracell_DNA_Util/SecSys_Comp"/>
</dbReference>
<keyword evidence="3" id="KW-1185">Reference proteome</keyword>
<evidence type="ECO:0000313" key="2">
    <source>
        <dbReference type="EMBL" id="RCX29927.1"/>
    </source>
</evidence>
<protein>
    <submittedName>
        <fullName evidence="2">General secretion pathway protein L</fullName>
    </submittedName>
</protein>
<dbReference type="OrthoDB" id="5621075at2"/>
<keyword evidence="1" id="KW-0812">Transmembrane</keyword>
<dbReference type="EMBL" id="QPJY01000006">
    <property type="protein sequence ID" value="RCX29927.1"/>
    <property type="molecule type" value="Genomic_DNA"/>
</dbReference>
<dbReference type="InterPro" id="IPR007813">
    <property type="entry name" value="PilN"/>
</dbReference>
<keyword evidence="1" id="KW-0472">Membrane</keyword>
<dbReference type="AlphaFoldDB" id="A0A369CBA9"/>